<evidence type="ECO:0000313" key="2">
    <source>
        <dbReference type="EMBL" id="GBP49332.1"/>
    </source>
</evidence>
<evidence type="ECO:0000313" key="3">
    <source>
        <dbReference type="Proteomes" id="UP000299102"/>
    </source>
</evidence>
<comment type="caution">
    <text evidence="2">The sequence shown here is derived from an EMBL/GenBank/DDBJ whole genome shotgun (WGS) entry which is preliminary data.</text>
</comment>
<feature type="region of interest" description="Disordered" evidence="1">
    <location>
        <begin position="89"/>
        <end position="146"/>
    </location>
</feature>
<organism evidence="2 3">
    <name type="scientific">Eumeta variegata</name>
    <name type="common">Bagworm moth</name>
    <name type="synonym">Eumeta japonica</name>
    <dbReference type="NCBI Taxonomy" id="151549"/>
    <lineage>
        <taxon>Eukaryota</taxon>
        <taxon>Metazoa</taxon>
        <taxon>Ecdysozoa</taxon>
        <taxon>Arthropoda</taxon>
        <taxon>Hexapoda</taxon>
        <taxon>Insecta</taxon>
        <taxon>Pterygota</taxon>
        <taxon>Neoptera</taxon>
        <taxon>Endopterygota</taxon>
        <taxon>Lepidoptera</taxon>
        <taxon>Glossata</taxon>
        <taxon>Ditrysia</taxon>
        <taxon>Tineoidea</taxon>
        <taxon>Psychidae</taxon>
        <taxon>Oiketicinae</taxon>
        <taxon>Eumeta</taxon>
    </lineage>
</organism>
<protein>
    <submittedName>
        <fullName evidence="2">Uncharacterized protein</fullName>
    </submittedName>
</protein>
<evidence type="ECO:0000256" key="1">
    <source>
        <dbReference type="SAM" id="MobiDB-lite"/>
    </source>
</evidence>
<sequence length="146" mass="16281">MNLFPGCVLGRCRVQPEPAARSLTHRPCMRYHHYSEIRVVDKSDYDSYRYVKITTSGDSNNASLILENTPSNSFTDKAMGPLTVVDIQSSQQEALQKENPGGRRGSPEGDSDSSELEYDMDASCIPPRPITKDDCQSKIKPGLRRT</sequence>
<accession>A0A4C1WFP8</accession>
<dbReference type="Proteomes" id="UP000299102">
    <property type="component" value="Unassembled WGS sequence"/>
</dbReference>
<reference evidence="2 3" key="1">
    <citation type="journal article" date="2019" name="Commun. Biol.">
        <title>The bagworm genome reveals a unique fibroin gene that provides high tensile strength.</title>
        <authorList>
            <person name="Kono N."/>
            <person name="Nakamura H."/>
            <person name="Ohtoshi R."/>
            <person name="Tomita M."/>
            <person name="Numata K."/>
            <person name="Arakawa K."/>
        </authorList>
    </citation>
    <scope>NUCLEOTIDE SEQUENCE [LARGE SCALE GENOMIC DNA]</scope>
</reference>
<keyword evidence="3" id="KW-1185">Reference proteome</keyword>
<feature type="compositionally biased region" description="Acidic residues" evidence="1">
    <location>
        <begin position="109"/>
        <end position="120"/>
    </location>
</feature>
<dbReference type="EMBL" id="BGZK01000542">
    <property type="protein sequence ID" value="GBP49332.1"/>
    <property type="molecule type" value="Genomic_DNA"/>
</dbReference>
<dbReference type="AlphaFoldDB" id="A0A4C1WFP8"/>
<proteinExistence type="predicted"/>
<name>A0A4C1WFP8_EUMVA</name>
<gene>
    <name evidence="2" type="ORF">EVAR_27034_1</name>
</gene>